<gene>
    <name evidence="1" type="ORF">MELLADRAFT_89708</name>
</gene>
<dbReference type="HOGENOM" id="CLU_1073935_0_0_1"/>
<dbReference type="KEGG" id="mlr:MELLADRAFT_89708"/>
<protein>
    <submittedName>
        <fullName evidence="1">Uncharacterized protein</fullName>
    </submittedName>
</protein>
<organism evidence="2">
    <name type="scientific">Melampsora larici-populina (strain 98AG31 / pathotype 3-4-7)</name>
    <name type="common">Poplar leaf rust fungus</name>
    <dbReference type="NCBI Taxonomy" id="747676"/>
    <lineage>
        <taxon>Eukaryota</taxon>
        <taxon>Fungi</taxon>
        <taxon>Dikarya</taxon>
        <taxon>Basidiomycota</taxon>
        <taxon>Pucciniomycotina</taxon>
        <taxon>Pucciniomycetes</taxon>
        <taxon>Pucciniales</taxon>
        <taxon>Melampsoraceae</taxon>
        <taxon>Melampsora</taxon>
    </lineage>
</organism>
<dbReference type="GeneID" id="18935290"/>
<dbReference type="InParanoid" id="F4RUC2"/>
<accession>F4RUC2</accession>
<dbReference type="RefSeq" id="XP_007412703.1">
    <property type="nucleotide sequence ID" value="XM_007412641.1"/>
</dbReference>
<evidence type="ECO:0000313" key="2">
    <source>
        <dbReference type="Proteomes" id="UP000001072"/>
    </source>
</evidence>
<evidence type="ECO:0000313" key="1">
    <source>
        <dbReference type="EMBL" id="EGG03910.1"/>
    </source>
</evidence>
<keyword evidence="2" id="KW-1185">Reference proteome</keyword>
<dbReference type="Proteomes" id="UP000001072">
    <property type="component" value="Unassembled WGS sequence"/>
</dbReference>
<sequence>MALVTNSSFCVSHVATSTQHHHSDFSSQRLPTPSLPLGSQDMPKTLPCKWQVAVPNDHVIQCLQTSTPNQPQPPSHFETPRTIYLGPKRVEDVKLNRIDKSRNGRRWRPSRRPFVFKSSPLAEGHSAGRLNIYIGTPFNRFSKITTLSRNPFIRSGFTTNLAPSSHRHDYFMDTQITSTSSHIIPQRNFCTQYPNVSSLLPNSPPLPKLDRIRQPLISRFQFSSPKPMRSPSAAHHPPAECQKWEISLPQCVMLNFIPQ</sequence>
<name>F4RUC2_MELLP</name>
<dbReference type="OrthoDB" id="2495932at2759"/>
<dbReference type="AlphaFoldDB" id="F4RUC2"/>
<dbReference type="EMBL" id="GL883121">
    <property type="protein sequence ID" value="EGG03910.1"/>
    <property type="molecule type" value="Genomic_DNA"/>
</dbReference>
<reference evidence="2" key="1">
    <citation type="journal article" date="2011" name="Proc. Natl. Acad. Sci. U.S.A.">
        <title>Obligate biotrophy features unraveled by the genomic analysis of rust fungi.</title>
        <authorList>
            <person name="Duplessis S."/>
            <person name="Cuomo C.A."/>
            <person name="Lin Y.-C."/>
            <person name="Aerts A."/>
            <person name="Tisserant E."/>
            <person name="Veneault-Fourrey C."/>
            <person name="Joly D.L."/>
            <person name="Hacquard S."/>
            <person name="Amselem J."/>
            <person name="Cantarel B.L."/>
            <person name="Chiu R."/>
            <person name="Coutinho P.M."/>
            <person name="Feau N."/>
            <person name="Field M."/>
            <person name="Frey P."/>
            <person name="Gelhaye E."/>
            <person name="Goldberg J."/>
            <person name="Grabherr M.G."/>
            <person name="Kodira C.D."/>
            <person name="Kohler A."/>
            <person name="Kuees U."/>
            <person name="Lindquist E.A."/>
            <person name="Lucas S.M."/>
            <person name="Mago R."/>
            <person name="Mauceli E."/>
            <person name="Morin E."/>
            <person name="Murat C."/>
            <person name="Pangilinan J.L."/>
            <person name="Park R."/>
            <person name="Pearson M."/>
            <person name="Quesneville H."/>
            <person name="Rouhier N."/>
            <person name="Sakthikumar S."/>
            <person name="Salamov A.A."/>
            <person name="Schmutz J."/>
            <person name="Selles B."/>
            <person name="Shapiro H."/>
            <person name="Tanguay P."/>
            <person name="Tuskan G.A."/>
            <person name="Henrissat B."/>
            <person name="Van de Peer Y."/>
            <person name="Rouze P."/>
            <person name="Ellis J.G."/>
            <person name="Dodds P.N."/>
            <person name="Schein J.E."/>
            <person name="Zhong S."/>
            <person name="Hamelin R.C."/>
            <person name="Grigoriev I.V."/>
            <person name="Szabo L.J."/>
            <person name="Martin F."/>
        </authorList>
    </citation>
    <scope>NUCLEOTIDE SEQUENCE [LARGE SCALE GENOMIC DNA]</scope>
    <source>
        <strain evidence="2">98AG31 / pathotype 3-4-7</strain>
    </source>
</reference>
<dbReference type="VEuPathDB" id="FungiDB:MELLADRAFT_89708"/>
<proteinExistence type="predicted"/>